<gene>
    <name evidence="1" type="ORF">A1O1_05257</name>
</gene>
<dbReference type="SMART" id="SM00320">
    <property type="entry name" value="WD40"/>
    <property type="match status" value="3"/>
</dbReference>
<dbReference type="eggNOG" id="ENOG502S696">
    <property type="taxonomic scope" value="Eukaryota"/>
</dbReference>
<dbReference type="GeneID" id="19160132"/>
<dbReference type="STRING" id="1182541.W9Y680"/>
<accession>W9Y680</accession>
<dbReference type="RefSeq" id="XP_007724333.1">
    <property type="nucleotide sequence ID" value="XM_007726143.1"/>
</dbReference>
<name>W9Y680_9EURO</name>
<dbReference type="SUPFAM" id="SSF50978">
    <property type="entry name" value="WD40 repeat-like"/>
    <property type="match status" value="1"/>
</dbReference>
<comment type="caution">
    <text evidence="1">The sequence shown here is derived from an EMBL/GenBank/DDBJ whole genome shotgun (WGS) entry which is preliminary data.</text>
</comment>
<sequence>MPSTDSAAVIVARFLKANHYNETFEAFIAEAGLPQNAGITNQGDWTIEKILEEKKQFDSSLAFEKKGDDKNRGWSLPAPSKAVEPQVPIQSNVLCVSGCGQGDKEDEVILITTADRSWARVSPAVPFSLLGSIPNAHGSPVLAISSLPGGYILSTSMSGQLALHGSQGRLLDKCRDHLKYAVHVVSGLTRHGRWIVATAGWDQKVHIYAPESELAANFEPHGQSHLRDDEPYIPGLLRDPIHTITVPTNPESMVLVQHPDTMDLYLVVSRRDSTFLYYYRITPTAAESSSSRSSEVTYSVQETGKQNLAPHSNAWVAFTPSCLAVCPTDPQLLAVATSHLPHMKLIVVRLLFPTATYDPNTNTAAVADSQAVTPASQARAALALQDREDSAIKLHVSTMAPQTPYSTPQVVWRPGGHGVFINADDGVIRGVDTESGKVVAILKAHEVGSKVRTLYAGWEAGGQKEILVSGGFDKKVFVWRVDSE</sequence>
<dbReference type="Gene3D" id="2.130.10.10">
    <property type="entry name" value="YVTN repeat-like/Quinoprotein amine dehydrogenase"/>
    <property type="match status" value="2"/>
</dbReference>
<evidence type="ECO:0000313" key="2">
    <source>
        <dbReference type="Proteomes" id="UP000019484"/>
    </source>
</evidence>
<organism evidence="1 2">
    <name type="scientific">Capronia coronata CBS 617.96</name>
    <dbReference type="NCBI Taxonomy" id="1182541"/>
    <lineage>
        <taxon>Eukaryota</taxon>
        <taxon>Fungi</taxon>
        <taxon>Dikarya</taxon>
        <taxon>Ascomycota</taxon>
        <taxon>Pezizomycotina</taxon>
        <taxon>Eurotiomycetes</taxon>
        <taxon>Chaetothyriomycetidae</taxon>
        <taxon>Chaetothyriales</taxon>
        <taxon>Herpotrichiellaceae</taxon>
        <taxon>Capronia</taxon>
    </lineage>
</organism>
<reference evidence="1 2" key="1">
    <citation type="submission" date="2013-03" db="EMBL/GenBank/DDBJ databases">
        <title>The Genome Sequence of Capronia coronata CBS 617.96.</title>
        <authorList>
            <consortium name="The Broad Institute Genomics Platform"/>
            <person name="Cuomo C."/>
            <person name="de Hoog S."/>
            <person name="Gorbushina A."/>
            <person name="Walker B."/>
            <person name="Young S.K."/>
            <person name="Zeng Q."/>
            <person name="Gargeya S."/>
            <person name="Fitzgerald M."/>
            <person name="Haas B."/>
            <person name="Abouelleil A."/>
            <person name="Allen A.W."/>
            <person name="Alvarado L."/>
            <person name="Arachchi H.M."/>
            <person name="Berlin A.M."/>
            <person name="Chapman S.B."/>
            <person name="Gainer-Dewar J."/>
            <person name="Goldberg J."/>
            <person name="Griggs A."/>
            <person name="Gujja S."/>
            <person name="Hansen M."/>
            <person name="Howarth C."/>
            <person name="Imamovic A."/>
            <person name="Ireland A."/>
            <person name="Larimer J."/>
            <person name="McCowan C."/>
            <person name="Murphy C."/>
            <person name="Pearson M."/>
            <person name="Poon T.W."/>
            <person name="Priest M."/>
            <person name="Roberts A."/>
            <person name="Saif S."/>
            <person name="Shea T."/>
            <person name="Sisk P."/>
            <person name="Sykes S."/>
            <person name="Wortman J."/>
            <person name="Nusbaum C."/>
            <person name="Birren B."/>
        </authorList>
    </citation>
    <scope>NUCLEOTIDE SEQUENCE [LARGE SCALE GENOMIC DNA]</scope>
    <source>
        <strain evidence="1 2">CBS 617.96</strain>
    </source>
</reference>
<dbReference type="Proteomes" id="UP000019484">
    <property type="component" value="Unassembled WGS sequence"/>
</dbReference>
<dbReference type="InterPro" id="IPR015943">
    <property type="entry name" value="WD40/YVTN_repeat-like_dom_sf"/>
</dbReference>
<protein>
    <submittedName>
        <fullName evidence="1">Uncharacterized protein</fullName>
    </submittedName>
</protein>
<proteinExistence type="predicted"/>
<dbReference type="AlphaFoldDB" id="W9Y680"/>
<keyword evidence="2" id="KW-1185">Reference proteome</keyword>
<dbReference type="InterPro" id="IPR006594">
    <property type="entry name" value="LisH"/>
</dbReference>
<evidence type="ECO:0000313" key="1">
    <source>
        <dbReference type="EMBL" id="EXJ88327.1"/>
    </source>
</evidence>
<dbReference type="EMBL" id="AMWN01000004">
    <property type="protein sequence ID" value="EXJ88327.1"/>
    <property type="molecule type" value="Genomic_DNA"/>
</dbReference>
<dbReference type="InterPro" id="IPR001680">
    <property type="entry name" value="WD40_rpt"/>
</dbReference>
<dbReference type="PROSITE" id="PS50896">
    <property type="entry name" value="LISH"/>
    <property type="match status" value="1"/>
</dbReference>
<dbReference type="InterPro" id="IPR036322">
    <property type="entry name" value="WD40_repeat_dom_sf"/>
</dbReference>
<dbReference type="OrthoDB" id="1932312at2759"/>
<dbReference type="HOGENOM" id="CLU_048446_0_0_1"/>